<evidence type="ECO:0000313" key="3">
    <source>
        <dbReference type="EMBL" id="KIW16665.1"/>
    </source>
</evidence>
<dbReference type="STRING" id="91928.A0A0D2BDG5"/>
<sequence length="197" mass="19391">MRACMLAFAFSAVMYSAAAFVYPEAVPLHRRQAPGTPQYECHADCGGVIVDARTPGYCDSANFTTTLDACLDCALQYDIWQYYGESVAEAAEGCGLDATPVPANATAATTGTSSSATASGSETASSSAASDTSAGSSSGASETSASPSTAAPSSSETATAAASGAAASATSDSAGSRALWTGGLAMIPLAAAMADFV</sequence>
<feature type="signal peptide" evidence="2">
    <location>
        <begin position="1"/>
        <end position="19"/>
    </location>
</feature>
<dbReference type="GeneID" id="27330936"/>
<evidence type="ECO:0000313" key="4">
    <source>
        <dbReference type="Proteomes" id="UP000053328"/>
    </source>
</evidence>
<evidence type="ECO:0000256" key="1">
    <source>
        <dbReference type="SAM" id="MobiDB-lite"/>
    </source>
</evidence>
<proteinExistence type="predicted"/>
<dbReference type="Proteomes" id="UP000053328">
    <property type="component" value="Unassembled WGS sequence"/>
</dbReference>
<dbReference type="VEuPathDB" id="FungiDB:PV08_03853"/>
<feature type="region of interest" description="Disordered" evidence="1">
    <location>
        <begin position="106"/>
        <end position="157"/>
    </location>
</feature>
<accession>A0A0D2BDG5</accession>
<name>A0A0D2BDG5_9EURO</name>
<dbReference type="OrthoDB" id="4160690at2759"/>
<organism evidence="3 4">
    <name type="scientific">Exophiala spinifera</name>
    <dbReference type="NCBI Taxonomy" id="91928"/>
    <lineage>
        <taxon>Eukaryota</taxon>
        <taxon>Fungi</taxon>
        <taxon>Dikarya</taxon>
        <taxon>Ascomycota</taxon>
        <taxon>Pezizomycotina</taxon>
        <taxon>Eurotiomycetes</taxon>
        <taxon>Chaetothyriomycetidae</taxon>
        <taxon>Chaetothyriales</taxon>
        <taxon>Herpotrichiellaceae</taxon>
        <taxon>Exophiala</taxon>
    </lineage>
</organism>
<dbReference type="AlphaFoldDB" id="A0A0D2BDG5"/>
<dbReference type="EMBL" id="KN847494">
    <property type="protein sequence ID" value="KIW16665.1"/>
    <property type="molecule type" value="Genomic_DNA"/>
</dbReference>
<gene>
    <name evidence="3" type="ORF">PV08_03853</name>
</gene>
<dbReference type="RefSeq" id="XP_016236881.1">
    <property type="nucleotide sequence ID" value="XM_016378204.1"/>
</dbReference>
<reference evidence="3 4" key="1">
    <citation type="submission" date="2015-01" db="EMBL/GenBank/DDBJ databases">
        <title>The Genome Sequence of Exophiala spinifera CBS89968.</title>
        <authorList>
            <consortium name="The Broad Institute Genomics Platform"/>
            <person name="Cuomo C."/>
            <person name="de Hoog S."/>
            <person name="Gorbushina A."/>
            <person name="Stielow B."/>
            <person name="Teixiera M."/>
            <person name="Abouelleil A."/>
            <person name="Chapman S.B."/>
            <person name="Priest M."/>
            <person name="Young S.K."/>
            <person name="Wortman J."/>
            <person name="Nusbaum C."/>
            <person name="Birren B."/>
        </authorList>
    </citation>
    <scope>NUCLEOTIDE SEQUENCE [LARGE SCALE GENOMIC DNA]</scope>
    <source>
        <strain evidence="3 4">CBS 89968</strain>
    </source>
</reference>
<feature type="chain" id="PRO_5002249729" description="Extracellular membrane protein CFEM domain-containing protein" evidence="2">
    <location>
        <begin position="20"/>
        <end position="197"/>
    </location>
</feature>
<protein>
    <recommendedName>
        <fullName evidence="5">Extracellular membrane protein CFEM domain-containing protein</fullName>
    </recommendedName>
</protein>
<keyword evidence="4" id="KW-1185">Reference proteome</keyword>
<evidence type="ECO:0008006" key="5">
    <source>
        <dbReference type="Google" id="ProtNLM"/>
    </source>
</evidence>
<evidence type="ECO:0000256" key="2">
    <source>
        <dbReference type="SAM" id="SignalP"/>
    </source>
</evidence>
<dbReference type="HOGENOM" id="CLU_093550_1_1_1"/>
<keyword evidence="2" id="KW-0732">Signal</keyword>